<reference evidence="1" key="2">
    <citation type="submission" date="2022-01" db="EMBL/GenBank/DDBJ databases">
        <authorList>
            <person name="Yamashiro T."/>
            <person name="Shiraishi A."/>
            <person name="Satake H."/>
            <person name="Nakayama K."/>
        </authorList>
    </citation>
    <scope>NUCLEOTIDE SEQUENCE</scope>
</reference>
<name>A0ABQ5EL67_9ASTR</name>
<accession>A0ABQ5EL67</accession>
<evidence type="ECO:0008006" key="3">
    <source>
        <dbReference type="Google" id="ProtNLM"/>
    </source>
</evidence>
<keyword evidence="2" id="KW-1185">Reference proteome</keyword>
<comment type="caution">
    <text evidence="1">The sequence shown here is derived from an EMBL/GenBank/DDBJ whole genome shotgun (WGS) entry which is preliminary data.</text>
</comment>
<evidence type="ECO:0000313" key="1">
    <source>
        <dbReference type="EMBL" id="GJT51655.1"/>
    </source>
</evidence>
<evidence type="ECO:0000313" key="2">
    <source>
        <dbReference type="Proteomes" id="UP001151760"/>
    </source>
</evidence>
<reference evidence="1" key="1">
    <citation type="journal article" date="2022" name="Int. J. Mol. Sci.">
        <title>Draft Genome of Tanacetum Coccineum: Genomic Comparison of Closely Related Tanacetum-Family Plants.</title>
        <authorList>
            <person name="Yamashiro T."/>
            <person name="Shiraishi A."/>
            <person name="Nakayama K."/>
            <person name="Satake H."/>
        </authorList>
    </citation>
    <scope>NUCLEOTIDE SEQUENCE</scope>
</reference>
<dbReference type="EMBL" id="BQNB010016426">
    <property type="protein sequence ID" value="GJT51655.1"/>
    <property type="molecule type" value="Genomic_DNA"/>
</dbReference>
<organism evidence="1 2">
    <name type="scientific">Tanacetum coccineum</name>
    <dbReference type="NCBI Taxonomy" id="301880"/>
    <lineage>
        <taxon>Eukaryota</taxon>
        <taxon>Viridiplantae</taxon>
        <taxon>Streptophyta</taxon>
        <taxon>Embryophyta</taxon>
        <taxon>Tracheophyta</taxon>
        <taxon>Spermatophyta</taxon>
        <taxon>Magnoliopsida</taxon>
        <taxon>eudicotyledons</taxon>
        <taxon>Gunneridae</taxon>
        <taxon>Pentapetalae</taxon>
        <taxon>asterids</taxon>
        <taxon>campanulids</taxon>
        <taxon>Asterales</taxon>
        <taxon>Asteraceae</taxon>
        <taxon>Asteroideae</taxon>
        <taxon>Anthemideae</taxon>
        <taxon>Anthemidinae</taxon>
        <taxon>Tanacetum</taxon>
    </lineage>
</organism>
<gene>
    <name evidence="1" type="ORF">Tco_0977812</name>
</gene>
<protein>
    <recommendedName>
        <fullName evidence="3">Reverse transcriptase domain-containing protein</fullName>
    </recommendedName>
</protein>
<dbReference type="Proteomes" id="UP001151760">
    <property type="component" value="Unassembled WGS sequence"/>
</dbReference>
<sequence>MPPKRTTKEEPQPNNTTPMKLMGGLLKKKFLGIAMGSHDSGTGSRRTERAAREFTYIDFLKCQPLNFKGTEGVISLTQWFEKMESVFYISNCIDECQIKFATYILLGSALTWWNSHVNTVGHDAAYGMPWKTLKNMMTAKYCPRSEIKKLEIEL</sequence>
<proteinExistence type="predicted"/>